<keyword evidence="8" id="KW-1185">Reference proteome</keyword>
<dbReference type="GO" id="GO:0016811">
    <property type="term" value="F:hydrolase activity, acting on carbon-nitrogen (but not peptide) bonds, in linear amides"/>
    <property type="evidence" value="ECO:0007669"/>
    <property type="project" value="InterPro"/>
</dbReference>
<dbReference type="InterPro" id="IPR029055">
    <property type="entry name" value="Ntn_hydrolases_N"/>
</dbReference>
<dbReference type="RefSeq" id="WP_147389229.1">
    <property type="nucleotide sequence ID" value="NZ_AQHF01000029.1"/>
</dbReference>
<dbReference type="InterPro" id="IPR014395">
    <property type="entry name" value="Pen/GL7ACA/AHL_acylase"/>
</dbReference>
<dbReference type="InterPro" id="IPR043147">
    <property type="entry name" value="Penicillin_amidase_A-knob"/>
</dbReference>
<dbReference type="Gene3D" id="3.60.20.10">
    <property type="entry name" value="Glutamine Phosphoribosylpyrophosphate, subunit 1, domain 1"/>
    <property type="match status" value="1"/>
</dbReference>
<dbReference type="Proteomes" id="UP000660708">
    <property type="component" value="Unassembled WGS sequence"/>
</dbReference>
<dbReference type="PANTHER" id="PTHR34218">
    <property type="entry name" value="PEPTIDASE S45 PENICILLIN AMIDASE"/>
    <property type="match status" value="1"/>
</dbReference>
<evidence type="ECO:0000256" key="2">
    <source>
        <dbReference type="ARBA" id="ARBA00022801"/>
    </source>
</evidence>
<keyword evidence="3" id="KW-0865">Zymogen</keyword>
<dbReference type="EMBL" id="AQHF01000029">
    <property type="protein sequence ID" value="MBE0347968.1"/>
    <property type="molecule type" value="Genomic_DNA"/>
</dbReference>
<evidence type="ECO:0000256" key="1">
    <source>
        <dbReference type="ARBA" id="ARBA00006586"/>
    </source>
</evidence>
<accession>A0A8I0MZ40</accession>
<evidence type="ECO:0000256" key="5">
    <source>
        <dbReference type="PIRSR" id="PIRSR001227-1"/>
    </source>
</evidence>
<dbReference type="Pfam" id="PF01804">
    <property type="entry name" value="Penicil_amidase"/>
    <property type="match status" value="1"/>
</dbReference>
<dbReference type="Gene3D" id="2.30.120.10">
    <property type="match status" value="1"/>
</dbReference>
<keyword evidence="6" id="KW-0479">Metal-binding</keyword>
<evidence type="ECO:0000256" key="3">
    <source>
        <dbReference type="ARBA" id="ARBA00023145"/>
    </source>
</evidence>
<dbReference type="Gene3D" id="1.10.1400.10">
    <property type="match status" value="1"/>
</dbReference>
<dbReference type="AlphaFoldDB" id="A0A8I0MZ40"/>
<comment type="cofactor">
    <cofactor evidence="6">
        <name>Ca(2+)</name>
        <dbReference type="ChEBI" id="CHEBI:29108"/>
    </cofactor>
    <text evidence="6">Binds 1 Ca(2+) ion per dimer.</text>
</comment>
<dbReference type="GO" id="GO:0046872">
    <property type="term" value="F:metal ion binding"/>
    <property type="evidence" value="ECO:0007669"/>
    <property type="project" value="UniProtKB-KW"/>
</dbReference>
<evidence type="ECO:0000313" key="7">
    <source>
        <dbReference type="EMBL" id="MBE0347968.1"/>
    </source>
</evidence>
<dbReference type="InterPro" id="IPR043146">
    <property type="entry name" value="Penicillin_amidase_N_B-knob"/>
</dbReference>
<sequence length="761" mass="83638">MFTWIKRFTMVVFLLLLIGTAGIYGALALSLPALDGKGSATGIDAPVVLARDALGQAVVSASSRADAAYGLGFAHGQDRYFQMDLLRRNAAGELSELFGAAAIKRDEKMRFHQFRKLARQIVMSLPQSHKQILTRYTQGVNDGRIQSGFTSFEYLLLGTEPKAWRPEDSLLTIFGMYLDLQAGTYERDEALIVLEQKFGHEMLDFILQPSRYQAALDNSVIDSAAATIPTLPQPLTTYLPSAIADQPLYGSNNWAVTGALTKTGAAMLSDDMHLGLNVPSIWYRAQLNYQHQGQAVQVTGVSLPGAPAIVVGSNNSIAWGFTNSYVDTADWVALAADTKTQFISEVIKLPDGSEHIYQLEMSAFGPVKQIGDDKYALSWVAHQPYAVNLELVGMELLADAAAAATHAARVGIPVQNLMVVDNQGDAAWTLMGAVPARKVTHDTAAAMRSYEQTWQDNEMSRPVMKNPPNGKLWTANSRVVSVKDDQRFGDGGYALGARAVQIRDGLVAKQAFTENDFYQLQLDNQALFLAPWHESLVALLRHYAASQYQQDLAKLDAWQACACADSVGYTLVKYYRSALIDTLYAPVEAVLQQEQLSLKPVKRYLEPGLWQLLRHQPDDWLGQYDSWQDLQLAAYELAKQRLRDAYGSNMAAWRWGEVNALQVQHPFSKQIPVLSGLLDMPTVPAFGDTFMPAVQGSAFGASQRFIAQPGHLKNAILTVAGGQSGHPLSPFYRSGFAEYSAGNNTPLLPQSLMHEIRISPQ</sequence>
<gene>
    <name evidence="7" type="ORF">PPEP_a4365</name>
</gene>
<evidence type="ECO:0000313" key="8">
    <source>
        <dbReference type="Proteomes" id="UP000660708"/>
    </source>
</evidence>
<organism evidence="7 8">
    <name type="scientific">Pseudoalteromonas peptidolytica F12-50-A1</name>
    <dbReference type="NCBI Taxonomy" id="1315280"/>
    <lineage>
        <taxon>Bacteria</taxon>
        <taxon>Pseudomonadati</taxon>
        <taxon>Pseudomonadota</taxon>
        <taxon>Gammaproteobacteria</taxon>
        <taxon>Alteromonadales</taxon>
        <taxon>Pseudoalteromonadaceae</taxon>
        <taxon>Pseudoalteromonas</taxon>
    </lineage>
</organism>
<name>A0A8I0MZ40_9GAMM</name>
<protein>
    <submittedName>
        <fullName evidence="7">Penicillin amidase</fullName>
    </submittedName>
</protein>
<feature type="binding site" evidence="6">
    <location>
        <position position="330"/>
    </location>
    <ligand>
        <name>Ca(2+)</name>
        <dbReference type="ChEBI" id="CHEBI:29108"/>
    </ligand>
</feature>
<dbReference type="PIRSF" id="PIRSF001227">
    <property type="entry name" value="Pen_acylase"/>
    <property type="match status" value="1"/>
</dbReference>
<comment type="subunit">
    <text evidence="4">Heterodimer of an alpha subunit and a beta subunit processed from the same precursor.</text>
</comment>
<dbReference type="Gene3D" id="1.10.439.10">
    <property type="entry name" value="Penicillin Amidohydrolase, domain 1"/>
    <property type="match status" value="1"/>
</dbReference>
<dbReference type="InterPro" id="IPR023343">
    <property type="entry name" value="Penicillin_amidase_dom1"/>
</dbReference>
<dbReference type="SUPFAM" id="SSF56235">
    <property type="entry name" value="N-terminal nucleophile aminohydrolases (Ntn hydrolases)"/>
    <property type="match status" value="1"/>
</dbReference>
<dbReference type="PANTHER" id="PTHR34218:SF4">
    <property type="entry name" value="ACYL-HOMOSERINE LACTONE ACYLASE QUIP"/>
    <property type="match status" value="1"/>
</dbReference>
<keyword evidence="6" id="KW-0106">Calcium</keyword>
<evidence type="ECO:0000256" key="4">
    <source>
        <dbReference type="ARBA" id="ARBA00038735"/>
    </source>
</evidence>
<keyword evidence="2" id="KW-0378">Hydrolase</keyword>
<feature type="binding site" evidence="6">
    <location>
        <position position="327"/>
    </location>
    <ligand>
        <name>Ca(2+)</name>
        <dbReference type="ChEBI" id="CHEBI:29108"/>
    </ligand>
</feature>
<feature type="active site" description="Nucleophile" evidence="5">
    <location>
        <position position="251"/>
    </location>
</feature>
<comment type="caution">
    <text evidence="7">The sequence shown here is derived from an EMBL/GenBank/DDBJ whole genome shotgun (WGS) entry which is preliminary data.</text>
</comment>
<dbReference type="InterPro" id="IPR002692">
    <property type="entry name" value="S45"/>
</dbReference>
<proteinExistence type="inferred from homology"/>
<evidence type="ECO:0000256" key="6">
    <source>
        <dbReference type="PIRSR" id="PIRSR001227-2"/>
    </source>
</evidence>
<comment type="similarity">
    <text evidence="1">Belongs to the peptidase S45 family.</text>
</comment>
<reference evidence="7 8" key="1">
    <citation type="submission" date="2015-06" db="EMBL/GenBank/DDBJ databases">
        <title>Genome sequence of Pseudoalteromonas peptidolytica.</title>
        <authorList>
            <person name="Xie B.-B."/>
            <person name="Rong J.-C."/>
            <person name="Qin Q.-L."/>
            <person name="Zhang Y.-Z."/>
        </authorList>
    </citation>
    <scope>NUCLEOTIDE SEQUENCE [LARGE SCALE GENOMIC DNA]</scope>
    <source>
        <strain evidence="7 8">F12-50-A1</strain>
    </source>
</reference>
<dbReference type="GO" id="GO:0017000">
    <property type="term" value="P:antibiotic biosynthetic process"/>
    <property type="evidence" value="ECO:0007669"/>
    <property type="project" value="InterPro"/>
</dbReference>